<dbReference type="PANTHER" id="PTHR34220">
    <property type="entry name" value="SENSOR HISTIDINE KINASE YPDA"/>
    <property type="match status" value="1"/>
</dbReference>
<dbReference type="Pfam" id="PF02518">
    <property type="entry name" value="HATPase_c"/>
    <property type="match status" value="1"/>
</dbReference>
<keyword evidence="4" id="KW-0808">Transferase</keyword>
<sequence>MKNISIRKKIFGAMFLISLIPIILMAIFSIYITQRSMRQQLIRNREIGMEWMNDKLTVELNNYSEVFYDVEVDKEIKNHLISVAMGSEWEESILRSIRENFEEVLNMYPEIISIEIYDYNTENGYVATRDKFVSQRWEKLREIWETRDADLQTNCVIRKDGEDFLILHQVREFSTNRIVAAIVVRLNQYAFADQIEKDMMPGETAILYNDEGAILKKIGDGTGEIDEKIMEDLRIGEQKGDTPENIYGQSCFYFHESISNGKMALTYVVPDQLIREQLRATLILSVVIMACAFIAVIILSAILSEVISKPIVSLTKKMQNTDIRSFTVTEEIKRNDEIGLLQRSFDKMMLKNQDLVQREYQSEIEKKSAQLRALQAQINPHFLYNSLQMIAGMAITGKGKEIYSMVTALSDILRYAISFAEETVTLEKELQYLNSYMFIQNCRFDERLEREMDISDGALKTYIPKLILQPLVENCFEHGLRERKGKWRICIKAYLQEETMIIEITDNGLGIAPEKMKEIQREMSGDDRGSLNDSAHIGLKNVNARIRIQSGKEFGVKVESRQGEGTKITVKLKAVKEQN</sequence>
<evidence type="ECO:0000256" key="11">
    <source>
        <dbReference type="ARBA" id="ARBA00023136"/>
    </source>
</evidence>
<keyword evidence="10" id="KW-0902">Two-component regulatory system</keyword>
<dbReference type="GO" id="GO:0005886">
    <property type="term" value="C:plasma membrane"/>
    <property type="evidence" value="ECO:0007669"/>
    <property type="project" value="UniProtKB-SubCell"/>
</dbReference>
<evidence type="ECO:0000256" key="10">
    <source>
        <dbReference type="ARBA" id="ARBA00023012"/>
    </source>
</evidence>
<dbReference type="InterPro" id="IPR050640">
    <property type="entry name" value="Bact_2-comp_sensor_kinase"/>
</dbReference>
<dbReference type="SMART" id="SM00387">
    <property type="entry name" value="HATPase_c"/>
    <property type="match status" value="1"/>
</dbReference>
<keyword evidence="3" id="KW-0597">Phosphoprotein</keyword>
<dbReference type="AlphaFoldDB" id="A0A9D2QAX0"/>
<dbReference type="InterPro" id="IPR003594">
    <property type="entry name" value="HATPase_dom"/>
</dbReference>
<dbReference type="Proteomes" id="UP000823902">
    <property type="component" value="Unassembled WGS sequence"/>
</dbReference>
<dbReference type="CDD" id="cd06225">
    <property type="entry name" value="HAMP"/>
    <property type="match status" value="1"/>
</dbReference>
<evidence type="ECO:0000313" key="15">
    <source>
        <dbReference type="Proteomes" id="UP000823902"/>
    </source>
</evidence>
<evidence type="ECO:0000256" key="3">
    <source>
        <dbReference type="ARBA" id="ARBA00022553"/>
    </source>
</evidence>
<protein>
    <submittedName>
        <fullName evidence="14">Sensor histidine kinase</fullName>
    </submittedName>
</protein>
<evidence type="ECO:0000256" key="5">
    <source>
        <dbReference type="ARBA" id="ARBA00022692"/>
    </source>
</evidence>
<dbReference type="PANTHER" id="PTHR34220:SF11">
    <property type="entry name" value="SENSOR PROTEIN KINASE HPTS"/>
    <property type="match status" value="1"/>
</dbReference>
<keyword evidence="8" id="KW-0067">ATP-binding</keyword>
<gene>
    <name evidence="14" type="ORF">H9697_08775</name>
</gene>
<proteinExistence type="predicted"/>
<dbReference type="InterPro" id="IPR010559">
    <property type="entry name" value="Sig_transdc_His_kin_internal"/>
</dbReference>
<accession>A0A9D2QAX0</accession>
<comment type="caution">
    <text evidence="14">The sequence shown here is derived from an EMBL/GenBank/DDBJ whole genome shotgun (WGS) entry which is preliminary data.</text>
</comment>
<comment type="subcellular location">
    <subcellularLocation>
        <location evidence="1">Cell membrane</location>
        <topology evidence="1">Multi-pass membrane protein</topology>
    </subcellularLocation>
</comment>
<dbReference type="EMBL" id="DWVY01000046">
    <property type="protein sequence ID" value="HJC75019.1"/>
    <property type="molecule type" value="Genomic_DNA"/>
</dbReference>
<dbReference type="Gene3D" id="6.10.340.10">
    <property type="match status" value="1"/>
</dbReference>
<evidence type="ECO:0000256" key="4">
    <source>
        <dbReference type="ARBA" id="ARBA00022679"/>
    </source>
</evidence>
<dbReference type="SUPFAM" id="SSF55874">
    <property type="entry name" value="ATPase domain of HSP90 chaperone/DNA topoisomerase II/histidine kinase"/>
    <property type="match status" value="1"/>
</dbReference>
<dbReference type="InterPro" id="IPR036890">
    <property type="entry name" value="HATPase_C_sf"/>
</dbReference>
<evidence type="ECO:0000256" key="1">
    <source>
        <dbReference type="ARBA" id="ARBA00004651"/>
    </source>
</evidence>
<dbReference type="SUPFAM" id="SSF158472">
    <property type="entry name" value="HAMP domain-like"/>
    <property type="match status" value="1"/>
</dbReference>
<dbReference type="Gene3D" id="3.30.565.10">
    <property type="entry name" value="Histidine kinase-like ATPase, C-terminal domain"/>
    <property type="match status" value="1"/>
</dbReference>
<feature type="transmembrane region" description="Helical" evidence="12">
    <location>
        <begin position="12"/>
        <end position="33"/>
    </location>
</feature>
<dbReference type="GO" id="GO:0000155">
    <property type="term" value="F:phosphorelay sensor kinase activity"/>
    <property type="evidence" value="ECO:0007669"/>
    <property type="project" value="InterPro"/>
</dbReference>
<organism evidence="14 15">
    <name type="scientific">Candidatus Mediterraneibacter faecavium</name>
    <dbReference type="NCBI Taxonomy" id="2838668"/>
    <lineage>
        <taxon>Bacteria</taxon>
        <taxon>Bacillati</taxon>
        <taxon>Bacillota</taxon>
        <taxon>Clostridia</taxon>
        <taxon>Lachnospirales</taxon>
        <taxon>Lachnospiraceae</taxon>
        <taxon>Mediterraneibacter</taxon>
    </lineage>
</organism>
<name>A0A9D2QAX0_9FIRM</name>
<keyword evidence="2" id="KW-1003">Cell membrane</keyword>
<evidence type="ECO:0000256" key="12">
    <source>
        <dbReference type="SAM" id="Phobius"/>
    </source>
</evidence>
<evidence type="ECO:0000259" key="13">
    <source>
        <dbReference type="PROSITE" id="PS50885"/>
    </source>
</evidence>
<reference evidence="14" key="2">
    <citation type="submission" date="2021-04" db="EMBL/GenBank/DDBJ databases">
        <authorList>
            <person name="Gilroy R."/>
        </authorList>
    </citation>
    <scope>NUCLEOTIDE SEQUENCE</scope>
    <source>
        <strain evidence="14">CHK196-7946</strain>
    </source>
</reference>
<evidence type="ECO:0000256" key="2">
    <source>
        <dbReference type="ARBA" id="ARBA00022475"/>
    </source>
</evidence>
<evidence type="ECO:0000256" key="9">
    <source>
        <dbReference type="ARBA" id="ARBA00022989"/>
    </source>
</evidence>
<feature type="transmembrane region" description="Helical" evidence="12">
    <location>
        <begin position="282"/>
        <end position="303"/>
    </location>
</feature>
<keyword evidence="11 12" id="KW-0472">Membrane</keyword>
<keyword evidence="9 12" id="KW-1133">Transmembrane helix</keyword>
<evidence type="ECO:0000256" key="6">
    <source>
        <dbReference type="ARBA" id="ARBA00022741"/>
    </source>
</evidence>
<feature type="domain" description="HAMP" evidence="13">
    <location>
        <begin position="305"/>
        <end position="357"/>
    </location>
</feature>
<reference evidence="14" key="1">
    <citation type="journal article" date="2021" name="PeerJ">
        <title>Extensive microbial diversity within the chicken gut microbiome revealed by metagenomics and culture.</title>
        <authorList>
            <person name="Gilroy R."/>
            <person name="Ravi A."/>
            <person name="Getino M."/>
            <person name="Pursley I."/>
            <person name="Horton D.L."/>
            <person name="Alikhan N.F."/>
            <person name="Baker D."/>
            <person name="Gharbi K."/>
            <person name="Hall N."/>
            <person name="Watson M."/>
            <person name="Adriaenssens E.M."/>
            <person name="Foster-Nyarko E."/>
            <person name="Jarju S."/>
            <person name="Secka A."/>
            <person name="Antonio M."/>
            <person name="Oren A."/>
            <person name="Chaudhuri R.R."/>
            <person name="La Ragione R."/>
            <person name="Hildebrand F."/>
            <person name="Pallen M.J."/>
        </authorList>
    </citation>
    <scope>NUCLEOTIDE SEQUENCE</scope>
    <source>
        <strain evidence="14">CHK196-7946</strain>
    </source>
</reference>
<dbReference type="GO" id="GO:0005524">
    <property type="term" value="F:ATP binding"/>
    <property type="evidence" value="ECO:0007669"/>
    <property type="project" value="UniProtKB-KW"/>
</dbReference>
<evidence type="ECO:0000313" key="14">
    <source>
        <dbReference type="EMBL" id="HJC75019.1"/>
    </source>
</evidence>
<evidence type="ECO:0000256" key="7">
    <source>
        <dbReference type="ARBA" id="ARBA00022777"/>
    </source>
</evidence>
<keyword evidence="6" id="KW-0547">Nucleotide-binding</keyword>
<dbReference type="Pfam" id="PF06580">
    <property type="entry name" value="His_kinase"/>
    <property type="match status" value="1"/>
</dbReference>
<dbReference type="InterPro" id="IPR003660">
    <property type="entry name" value="HAMP_dom"/>
</dbReference>
<keyword evidence="5 12" id="KW-0812">Transmembrane</keyword>
<dbReference type="PROSITE" id="PS50885">
    <property type="entry name" value="HAMP"/>
    <property type="match status" value="1"/>
</dbReference>
<keyword evidence="7 14" id="KW-0418">Kinase</keyword>
<evidence type="ECO:0000256" key="8">
    <source>
        <dbReference type="ARBA" id="ARBA00022840"/>
    </source>
</evidence>